<dbReference type="STRING" id="758825.SAMN02982985_01181"/>
<dbReference type="PANTHER" id="PTHR10357:SF179">
    <property type="entry name" value="NEUTRAL AND BASIC AMINO ACID TRANSPORT PROTEIN RBAT"/>
    <property type="match status" value="1"/>
</dbReference>
<comment type="similarity">
    <text evidence="1">Belongs to the glycosyl hydrolase 13 family.</text>
</comment>
<proteinExistence type="inferred from homology"/>
<dbReference type="Gene3D" id="3.90.400.10">
    <property type="entry name" value="Oligo-1,6-glucosidase, Domain 2"/>
    <property type="match status" value="1"/>
</dbReference>
<dbReference type="Pfam" id="PF00128">
    <property type="entry name" value="Alpha-amylase"/>
    <property type="match status" value="1"/>
</dbReference>
<dbReference type="GO" id="GO:0004556">
    <property type="term" value="F:alpha-amylase activity"/>
    <property type="evidence" value="ECO:0007669"/>
    <property type="project" value="TreeGrafter"/>
</dbReference>
<dbReference type="FunFam" id="3.90.400.10:FF:000002">
    <property type="entry name" value="Sucrose isomerase"/>
    <property type="match status" value="1"/>
</dbReference>
<dbReference type="InterPro" id="IPR006047">
    <property type="entry name" value="GH13_cat_dom"/>
</dbReference>
<dbReference type="AlphaFoldDB" id="A0A1I4JT77"/>
<keyword evidence="6" id="KW-1185">Reference proteome</keyword>
<dbReference type="InterPro" id="IPR045857">
    <property type="entry name" value="O16G_dom_2"/>
</dbReference>
<evidence type="ECO:0000256" key="1">
    <source>
        <dbReference type="ARBA" id="ARBA00008061"/>
    </source>
</evidence>
<evidence type="ECO:0000256" key="3">
    <source>
        <dbReference type="ARBA" id="ARBA00023295"/>
    </source>
</evidence>
<feature type="domain" description="Glycosyl hydrolase family 13 catalytic" evidence="4">
    <location>
        <begin position="46"/>
        <end position="432"/>
    </location>
</feature>
<dbReference type="CDD" id="cd11330">
    <property type="entry name" value="AmyAc_OligoGlu"/>
    <property type="match status" value="1"/>
</dbReference>
<dbReference type="SMART" id="SM00642">
    <property type="entry name" value="Aamy"/>
    <property type="match status" value="1"/>
</dbReference>
<dbReference type="InterPro" id="IPR017853">
    <property type="entry name" value="GH"/>
</dbReference>
<protein>
    <submittedName>
        <fullName evidence="5">Alpha-glucosidase</fullName>
    </submittedName>
</protein>
<dbReference type="Gene3D" id="2.60.40.1180">
    <property type="entry name" value="Golgi alpha-mannosidase II"/>
    <property type="match status" value="1"/>
</dbReference>
<dbReference type="Gene3D" id="3.20.20.80">
    <property type="entry name" value="Glycosidases"/>
    <property type="match status" value="2"/>
</dbReference>
<dbReference type="GO" id="GO:0009313">
    <property type="term" value="P:oligosaccharide catabolic process"/>
    <property type="evidence" value="ECO:0007669"/>
    <property type="project" value="TreeGrafter"/>
</dbReference>
<keyword evidence="3" id="KW-0326">Glycosidase</keyword>
<reference evidence="5 6" key="1">
    <citation type="submission" date="2016-10" db="EMBL/GenBank/DDBJ databases">
        <authorList>
            <person name="de Groot N.N."/>
        </authorList>
    </citation>
    <scope>NUCLEOTIDE SEQUENCE [LARGE SCALE GENOMIC DNA]</scope>
    <source>
        <strain evidence="5 6">ATCC 43154</strain>
    </source>
</reference>
<keyword evidence="2" id="KW-0378">Hydrolase</keyword>
<evidence type="ECO:0000259" key="4">
    <source>
        <dbReference type="SMART" id="SM00642"/>
    </source>
</evidence>
<accession>A0A1I4JT77</accession>
<gene>
    <name evidence="5" type="ORF">SAMN02982985_01181</name>
</gene>
<dbReference type="InterPro" id="IPR013780">
    <property type="entry name" value="Glyco_hydro_b"/>
</dbReference>
<evidence type="ECO:0000313" key="5">
    <source>
        <dbReference type="EMBL" id="SFL69306.1"/>
    </source>
</evidence>
<dbReference type="EMBL" id="FOTW01000006">
    <property type="protein sequence ID" value="SFL69306.1"/>
    <property type="molecule type" value="Genomic_DNA"/>
</dbReference>
<dbReference type="Proteomes" id="UP000199470">
    <property type="component" value="Unassembled WGS sequence"/>
</dbReference>
<evidence type="ECO:0000313" key="6">
    <source>
        <dbReference type="Proteomes" id="UP000199470"/>
    </source>
</evidence>
<organism evidence="5 6">
    <name type="scientific">Rugamonas rubra</name>
    <dbReference type="NCBI Taxonomy" id="758825"/>
    <lineage>
        <taxon>Bacteria</taxon>
        <taxon>Pseudomonadati</taxon>
        <taxon>Pseudomonadota</taxon>
        <taxon>Betaproteobacteria</taxon>
        <taxon>Burkholderiales</taxon>
        <taxon>Oxalobacteraceae</taxon>
        <taxon>Telluria group</taxon>
        <taxon>Rugamonas</taxon>
    </lineage>
</organism>
<name>A0A1I4JT77_9BURK</name>
<dbReference type="SUPFAM" id="SSF51445">
    <property type="entry name" value="(Trans)glycosidases"/>
    <property type="match status" value="1"/>
</dbReference>
<evidence type="ECO:0000256" key="2">
    <source>
        <dbReference type="ARBA" id="ARBA00022801"/>
    </source>
</evidence>
<dbReference type="PANTHER" id="PTHR10357">
    <property type="entry name" value="ALPHA-AMYLASE FAMILY MEMBER"/>
    <property type="match status" value="1"/>
</dbReference>
<sequence>MMYIIYKLNIGEMPAGATSPQDNDMTMPTPQPSAQSTWYRDAIIYQVYPRSFLDTNGDGIGDLPGITAKLDYIASLGVDIVWISPYFKSPMKDFGYDVSDYCDVDPMFGTLADFDQLVARAHGLGLKIMIDQVMSHTADEHAWFKESRASRDNPKADWYVWADPLPDGNPPNNWMSVFGGSSWQWDSRRRQYYMHNFLVSQPDMNFHNPEVQQAHLDCLRFWLERGVDGVRLDACNFHFHDTELRSNPPAVNRDTATVSDVNPYGMQAHVYDKSRPENLAFLKKLRSLLNEYGAVAIGEVGADDSLAVMAEYTADGDKLHLAYSFNLLVPQCSAQYIRTQVEQFEARVKGGWASWSVGNHDVQRVASRWGGAEAPVAFAKMILAMQLSLKGTPCLYQGDELAFGEADVPFELLQDPYGITFWPEFKGRDGCRTPIAWDDQAPAGGFTSGKPWLPVAAPHLAKAASLQEKDPESALAFARKIIAWRRQLPQLTRGEIVFFDAPEPLLALRRDLAGERSIVAVFNLGGAAHSMALPQAAGAEKMAGYGLPGELVDGVLQLTAFGAWFGLLK</sequence>